<keyword evidence="1" id="KW-0677">Repeat</keyword>
<keyword evidence="4" id="KW-1185">Reference proteome</keyword>
<dbReference type="PANTHER" id="PTHR47447">
    <property type="entry name" value="OS03G0856100 PROTEIN"/>
    <property type="match status" value="1"/>
</dbReference>
<gene>
    <name evidence="3" type="ORF">PGLA1383_LOCUS45447</name>
</gene>
<feature type="compositionally biased region" description="Basic and acidic residues" evidence="2">
    <location>
        <begin position="457"/>
        <end position="469"/>
    </location>
</feature>
<evidence type="ECO:0000256" key="1">
    <source>
        <dbReference type="ARBA" id="ARBA00022737"/>
    </source>
</evidence>
<evidence type="ECO:0000313" key="3">
    <source>
        <dbReference type="EMBL" id="CAE8628847.1"/>
    </source>
</evidence>
<protein>
    <submittedName>
        <fullName evidence="3">Uncharacterized protein</fullName>
    </submittedName>
</protein>
<organism evidence="3 4">
    <name type="scientific">Polarella glacialis</name>
    <name type="common">Dinoflagellate</name>
    <dbReference type="NCBI Taxonomy" id="89957"/>
    <lineage>
        <taxon>Eukaryota</taxon>
        <taxon>Sar</taxon>
        <taxon>Alveolata</taxon>
        <taxon>Dinophyceae</taxon>
        <taxon>Suessiales</taxon>
        <taxon>Suessiaceae</taxon>
        <taxon>Polarella</taxon>
    </lineage>
</organism>
<dbReference type="Proteomes" id="UP000654075">
    <property type="component" value="Unassembled WGS sequence"/>
</dbReference>
<accession>A0A813GWJ6</accession>
<dbReference type="AlphaFoldDB" id="A0A813GWJ6"/>
<comment type="caution">
    <text evidence="3">The sequence shown here is derived from an EMBL/GenBank/DDBJ whole genome shotgun (WGS) entry which is preliminary data.</text>
</comment>
<sequence>MSPVAMSIAISAFCRGSRRDEALKLLQPSAGRRSGPDIVCFTAALTPSGGDTEEGGSWELAVGLLGLLEGQGLRPDTNFCGASVAACELGRAWRQALFFLRDLKLRRLRPGQQVLSSCASTCEKARMWELSLQLLLEAEQQGAPAAVREDGDLVFSLNAGLAACQVGGRWERALLLMKGLSGRLGLRVDGVSLGACTSACEKASHWPRALELLKQWPLRSLGLPDVVPCSAALASLQKQMIWQTCLKVLADMQQLGPRPNALAYSLAATACLTSGRSGPLPRLLRSLEVDELQIGGEVVVPQGSGSQGASGGTWLPVLALEVLEVHGAAGDAAVAALRRAVARSGVQALLLERKQKAPANSLQLTSAVQHAALPGLGSRMTGELLQQLGLLGLAGSWLPRDRRAARSAASPLLSRSSQSAREEPAAGDLAATISMVGYNSSTLSSSDPAAGNNTKNNNKDKNNNKKDNNTDNDNNDNDNSHPLTAWRWRSFGQAQSHLSSGLQRRWLPAVFSQHDRTSHAERVALLQVLAEGKAL</sequence>
<dbReference type="PANTHER" id="PTHR47447:SF17">
    <property type="entry name" value="OS12G0638900 PROTEIN"/>
    <property type="match status" value="1"/>
</dbReference>
<name>A0A813GWJ6_POLGL</name>
<dbReference type="EMBL" id="CAJNNV010029518">
    <property type="protein sequence ID" value="CAE8628847.1"/>
    <property type="molecule type" value="Genomic_DNA"/>
</dbReference>
<dbReference type="Gene3D" id="1.25.40.10">
    <property type="entry name" value="Tetratricopeptide repeat domain"/>
    <property type="match status" value="2"/>
</dbReference>
<dbReference type="InterPro" id="IPR011990">
    <property type="entry name" value="TPR-like_helical_dom_sf"/>
</dbReference>
<evidence type="ECO:0000313" key="4">
    <source>
        <dbReference type="Proteomes" id="UP000654075"/>
    </source>
</evidence>
<reference evidence="3" key="1">
    <citation type="submission" date="2021-02" db="EMBL/GenBank/DDBJ databases">
        <authorList>
            <person name="Dougan E. K."/>
            <person name="Rhodes N."/>
            <person name="Thang M."/>
            <person name="Chan C."/>
        </authorList>
    </citation>
    <scope>NUCLEOTIDE SEQUENCE</scope>
</reference>
<dbReference type="OrthoDB" id="736185at2759"/>
<proteinExistence type="predicted"/>
<feature type="region of interest" description="Disordered" evidence="2">
    <location>
        <begin position="441"/>
        <end position="481"/>
    </location>
</feature>
<evidence type="ECO:0000256" key="2">
    <source>
        <dbReference type="SAM" id="MobiDB-lite"/>
    </source>
</evidence>